<dbReference type="GO" id="GO:0032040">
    <property type="term" value="C:small-subunit processome"/>
    <property type="evidence" value="ECO:0007669"/>
    <property type="project" value="TreeGrafter"/>
</dbReference>
<feature type="region of interest" description="Disordered" evidence="1">
    <location>
        <begin position="468"/>
        <end position="592"/>
    </location>
</feature>
<evidence type="ECO:0000313" key="3">
    <source>
        <dbReference type="EMBL" id="QKX62943.1"/>
    </source>
</evidence>
<evidence type="ECO:0000259" key="2">
    <source>
        <dbReference type="Pfam" id="PF10307"/>
    </source>
</evidence>
<reference evidence="4" key="1">
    <citation type="submission" date="2020-06" db="EMBL/GenBank/DDBJ databases">
        <title>A chromosome-scale genome assembly of Talaromyces rugulosus W13939.</title>
        <authorList>
            <person name="Wang B."/>
            <person name="Guo L."/>
            <person name="Ye K."/>
            <person name="Wang L."/>
        </authorList>
    </citation>
    <scope>NUCLEOTIDE SEQUENCE [LARGE SCALE GENOMIC DNA]</scope>
    <source>
        <strain evidence="4">W13939</strain>
    </source>
</reference>
<dbReference type="AlphaFoldDB" id="A0A7H8REI2"/>
<feature type="compositionally biased region" description="Polar residues" evidence="1">
    <location>
        <begin position="503"/>
        <end position="516"/>
    </location>
</feature>
<dbReference type="KEGG" id="trg:TRUGW13939_10111"/>
<proteinExistence type="predicted"/>
<feature type="domain" description="Swiss Army Knife RNA repair protein HAD" evidence="2">
    <location>
        <begin position="96"/>
        <end position="299"/>
    </location>
</feature>
<keyword evidence="4" id="KW-1185">Reference proteome</keyword>
<dbReference type="GeneID" id="55997592"/>
<sequence length="592" mass="66446">MVKVNTPALQMRITETPRNALLRSAKSVVGDLRSSRPPQQVAMPQFNGSAFVDSRQPSAHTITSLKRWSVAGKELPDVLQIKTIHVYDFDNTLFRSPLPNPQVWIGSTIGFLQTYETFAGGGWWHDRNVLLATGEGADVEETRAWEGWWNDKVVELVELSMKQKDALTVLLTGRGEANFTDIVKRIVASKKLEFDLICLKPEVGPNGQHFPTTISFKQSFFEDLIVTYHEADEICVYDDRIKHVKEFREYFEKINRIYLETQNSRKPIVAEVIHIAEGTRYLDPVTEVAEIQRLINTHNTRFRDPARNLTRSNYGRLKIHRTVFYTGYLINNTDSSLLVSELLHFALPPGAADSRDIKCLANNIMILPRPAPSSILDKVGGVGKKLKWQVTGIGHWEHKLWAARVQPVPSNAPYYTENHTPMIVLGHYKGVRPIDSSRIQNWQPVSPEKALVIETTVGERAVLRVEEEAKDGDWEPPFANKSNKRRRPQGRQDEDTYNRDTRGNNSYQPLSDNSPYNRPYPGSTRGRGRGGRGSGGGRGRGNSRGGGRGRGRGGGPGGYRSLDDHQQPNNDGGHDNHNGHGNSGGGMQLMNY</sequence>
<name>A0A7H8REI2_TALRU</name>
<dbReference type="Pfam" id="PF10307">
    <property type="entry name" value="HAD_SAK_1"/>
    <property type="match status" value="1"/>
</dbReference>
<feature type="compositionally biased region" description="Basic and acidic residues" evidence="1">
    <location>
        <begin position="561"/>
        <end position="578"/>
    </location>
</feature>
<evidence type="ECO:0000313" key="4">
    <source>
        <dbReference type="Proteomes" id="UP000509510"/>
    </source>
</evidence>
<evidence type="ECO:0000256" key="1">
    <source>
        <dbReference type="SAM" id="MobiDB-lite"/>
    </source>
</evidence>
<dbReference type="PANTHER" id="PTHR10335:SF23">
    <property type="entry name" value="OB FOLD-CONTAINING PROTEIN, NUCLEIC ACID BINDING"/>
    <property type="match status" value="1"/>
</dbReference>
<dbReference type="Proteomes" id="UP000509510">
    <property type="component" value="Chromosome V"/>
</dbReference>
<feature type="compositionally biased region" description="Gly residues" evidence="1">
    <location>
        <begin position="531"/>
        <end position="558"/>
    </location>
</feature>
<dbReference type="GO" id="GO:0031428">
    <property type="term" value="C:box C/D methylation guide snoRNP complex"/>
    <property type="evidence" value="ECO:0007669"/>
    <property type="project" value="TreeGrafter"/>
</dbReference>
<protein>
    <recommendedName>
        <fullName evidence="2">Swiss Army Knife RNA repair protein HAD domain-containing protein</fullName>
    </recommendedName>
</protein>
<dbReference type="InterPro" id="IPR018812">
    <property type="entry name" value="SAK_HAD"/>
</dbReference>
<dbReference type="RefSeq" id="XP_035349117.1">
    <property type="nucleotide sequence ID" value="XM_035493224.1"/>
</dbReference>
<feature type="compositionally biased region" description="Basic and acidic residues" evidence="1">
    <location>
        <begin position="490"/>
        <end position="502"/>
    </location>
</feature>
<dbReference type="GO" id="GO:0008649">
    <property type="term" value="F:rRNA methyltransferase activity"/>
    <property type="evidence" value="ECO:0007669"/>
    <property type="project" value="TreeGrafter"/>
</dbReference>
<accession>A0A7H8REI2</accession>
<gene>
    <name evidence="3" type="ORF">TRUGW13939_10111</name>
</gene>
<organism evidence="3 4">
    <name type="scientific">Talaromyces rugulosus</name>
    <name type="common">Penicillium rugulosum</name>
    <dbReference type="NCBI Taxonomy" id="121627"/>
    <lineage>
        <taxon>Eukaryota</taxon>
        <taxon>Fungi</taxon>
        <taxon>Dikarya</taxon>
        <taxon>Ascomycota</taxon>
        <taxon>Pezizomycotina</taxon>
        <taxon>Eurotiomycetes</taxon>
        <taxon>Eurotiomycetidae</taxon>
        <taxon>Eurotiales</taxon>
        <taxon>Trichocomaceae</taxon>
        <taxon>Talaromyces</taxon>
        <taxon>Talaromyces sect. Islandici</taxon>
    </lineage>
</organism>
<dbReference type="GO" id="GO:1990259">
    <property type="term" value="F:histone H2AQ104 methyltransferase activity"/>
    <property type="evidence" value="ECO:0007669"/>
    <property type="project" value="TreeGrafter"/>
</dbReference>
<dbReference type="GO" id="GO:0003723">
    <property type="term" value="F:RNA binding"/>
    <property type="evidence" value="ECO:0007669"/>
    <property type="project" value="TreeGrafter"/>
</dbReference>
<dbReference type="OrthoDB" id="5596992at2759"/>
<dbReference type="EMBL" id="CP055902">
    <property type="protein sequence ID" value="QKX62943.1"/>
    <property type="molecule type" value="Genomic_DNA"/>
</dbReference>
<feature type="compositionally biased region" description="Gly residues" evidence="1">
    <location>
        <begin position="581"/>
        <end position="592"/>
    </location>
</feature>
<dbReference type="PANTHER" id="PTHR10335">
    <property type="entry name" value="RRNA 2-O-METHYLTRANSFERASE FIBRILLARIN"/>
    <property type="match status" value="1"/>
</dbReference>
<dbReference type="GO" id="GO:0000494">
    <property type="term" value="P:box C/D sno(s)RNA 3'-end processing"/>
    <property type="evidence" value="ECO:0007669"/>
    <property type="project" value="TreeGrafter"/>
</dbReference>